<feature type="domain" description="SGNH" evidence="3">
    <location>
        <begin position="396"/>
        <end position="660"/>
    </location>
</feature>
<keyword evidence="1" id="KW-1133">Transmembrane helix</keyword>
<feature type="transmembrane region" description="Helical" evidence="1">
    <location>
        <begin position="31"/>
        <end position="51"/>
    </location>
</feature>
<feature type="transmembrane region" description="Helical" evidence="1">
    <location>
        <begin position="250"/>
        <end position="267"/>
    </location>
</feature>
<protein>
    <submittedName>
        <fullName evidence="4">Peptidoglycan/LPS O-acetylase OafA/YrhL</fullName>
    </submittedName>
</protein>
<reference evidence="4 5" key="1">
    <citation type="submission" date="2020-08" db="EMBL/GenBank/DDBJ databases">
        <title>Genomic Encyclopedia of Type Strains, Phase IV (KMG-IV): sequencing the most valuable type-strain genomes for metagenomic binning, comparative biology and taxonomic classification.</title>
        <authorList>
            <person name="Goeker M."/>
        </authorList>
    </citation>
    <scope>NUCLEOTIDE SEQUENCE [LARGE SCALE GENOMIC DNA]</scope>
    <source>
        <strain evidence="4 5">DSM 11590</strain>
    </source>
</reference>
<dbReference type="GO" id="GO:0016020">
    <property type="term" value="C:membrane"/>
    <property type="evidence" value="ECO:0007669"/>
    <property type="project" value="TreeGrafter"/>
</dbReference>
<feature type="transmembrane region" description="Helical" evidence="1">
    <location>
        <begin position="313"/>
        <end position="332"/>
    </location>
</feature>
<dbReference type="PANTHER" id="PTHR23028">
    <property type="entry name" value="ACETYLTRANSFERASE"/>
    <property type="match status" value="1"/>
</dbReference>
<dbReference type="EMBL" id="JACIIX010000006">
    <property type="protein sequence ID" value="MBB6210479.1"/>
    <property type="molecule type" value="Genomic_DNA"/>
</dbReference>
<feature type="transmembrane region" description="Helical" evidence="1">
    <location>
        <begin position="161"/>
        <end position="177"/>
    </location>
</feature>
<dbReference type="Pfam" id="PF19040">
    <property type="entry name" value="SGNH"/>
    <property type="match status" value="1"/>
</dbReference>
<feature type="transmembrane region" description="Helical" evidence="1">
    <location>
        <begin position="220"/>
        <end position="238"/>
    </location>
</feature>
<evidence type="ECO:0000259" key="2">
    <source>
        <dbReference type="Pfam" id="PF01757"/>
    </source>
</evidence>
<comment type="caution">
    <text evidence="4">The sequence shown here is derived from an EMBL/GenBank/DDBJ whole genome shotgun (WGS) entry which is preliminary data.</text>
</comment>
<evidence type="ECO:0000259" key="3">
    <source>
        <dbReference type="Pfam" id="PF19040"/>
    </source>
</evidence>
<gene>
    <name evidence="4" type="ORF">FHS48_001895</name>
</gene>
<evidence type="ECO:0000313" key="4">
    <source>
        <dbReference type="EMBL" id="MBB6210479.1"/>
    </source>
</evidence>
<feature type="transmembrane region" description="Helical" evidence="1">
    <location>
        <begin position="72"/>
        <end position="93"/>
    </location>
</feature>
<evidence type="ECO:0000313" key="5">
    <source>
        <dbReference type="Proteomes" id="UP000544872"/>
    </source>
</evidence>
<dbReference type="InterPro" id="IPR002656">
    <property type="entry name" value="Acyl_transf_3_dom"/>
</dbReference>
<keyword evidence="5" id="KW-1185">Reference proteome</keyword>
<dbReference type="SUPFAM" id="SSF52266">
    <property type="entry name" value="SGNH hydrolase"/>
    <property type="match status" value="1"/>
</dbReference>
<dbReference type="RefSeq" id="WP_184263315.1">
    <property type="nucleotide sequence ID" value="NZ_JACIIX010000006.1"/>
</dbReference>
<dbReference type="Proteomes" id="UP000544872">
    <property type="component" value="Unassembled WGS sequence"/>
</dbReference>
<sequence length="667" mass="76409">MEYRREIDGLRALAVIPVILFHAGFETFRGGFVGVDVFFVISGYLISSIILKEIEDKNFSLIKFYERRIRRIFPALFFVMMVSLPFSWFWLLPRDMKDFSQSLVSIYLFLSNILFLRENDYFSVASELKPFVHTWSLSVEEQFYLIFPISMIFLLKLGRRWAVVALGVVLIYSFYLSQRDSYAWSKAAFFLLQSRIWELLVGVFAAFYLSNSPRGLSGKVLGDLGGWLGFALILYAVFSYSKATPFPGANALAPVFGALLIILFASNENSVGKFIGNKAFVRIGLISYSAYLWHQPLFAFARHRILNDPGRDVFILLSIVAFVMAYFSWRFIEVPFRNAAFLKRRGIFILFFSISFVFICIGLCGHISGGYKFRFSKEFDQFFLAQKDKNPRQAQCHYSGGEAPSPENYCVLGNGKLKGLLLGDSHADALAFSLSQALSENGLSLRSITYNGCPPVEDVYRFDLRKVHKCYELNKKSFDYALRSDDVEYVVLLGRWSIYMEGTYFDNREGGFESSNRISLDVVENGIKENNNNPLRMEKLTRQYKRSVQRLLEGGKKVILVYPVPEVGFDVPRQLARLKMFGEKDEITTSYDVFMDRNRQVLEAFDSIPDNENLMRVRPDHIFCNAVKGGRCVTAKGSDIFYYDDDHLSNTGARLVAEDVIKAMKNR</sequence>
<dbReference type="GO" id="GO:0009103">
    <property type="term" value="P:lipopolysaccharide biosynthetic process"/>
    <property type="evidence" value="ECO:0007669"/>
    <property type="project" value="TreeGrafter"/>
</dbReference>
<feature type="transmembrane region" description="Helical" evidence="1">
    <location>
        <begin position="279"/>
        <end position="301"/>
    </location>
</feature>
<keyword evidence="1" id="KW-0472">Membrane</keyword>
<feature type="domain" description="Acyltransferase 3" evidence="2">
    <location>
        <begin position="6"/>
        <end position="327"/>
    </location>
</feature>
<name>A0A7W9ZHP3_NOVIT</name>
<accession>A0A7W9ZHP3</accession>
<dbReference type="AlphaFoldDB" id="A0A7W9ZHP3"/>
<dbReference type="GO" id="GO:0016747">
    <property type="term" value="F:acyltransferase activity, transferring groups other than amino-acyl groups"/>
    <property type="evidence" value="ECO:0007669"/>
    <property type="project" value="InterPro"/>
</dbReference>
<feature type="transmembrane region" description="Helical" evidence="1">
    <location>
        <begin position="189"/>
        <end position="208"/>
    </location>
</feature>
<organism evidence="4 5">
    <name type="scientific">Novispirillum itersonii</name>
    <name type="common">Aquaspirillum itersonii</name>
    <dbReference type="NCBI Taxonomy" id="189"/>
    <lineage>
        <taxon>Bacteria</taxon>
        <taxon>Pseudomonadati</taxon>
        <taxon>Pseudomonadota</taxon>
        <taxon>Alphaproteobacteria</taxon>
        <taxon>Rhodospirillales</taxon>
        <taxon>Novispirillaceae</taxon>
        <taxon>Novispirillum</taxon>
    </lineage>
</organism>
<feature type="transmembrane region" description="Helical" evidence="1">
    <location>
        <begin position="7"/>
        <end position="25"/>
    </location>
</feature>
<proteinExistence type="predicted"/>
<keyword evidence="1" id="KW-0812">Transmembrane</keyword>
<dbReference type="Pfam" id="PF01757">
    <property type="entry name" value="Acyl_transf_3"/>
    <property type="match status" value="1"/>
</dbReference>
<dbReference type="InterPro" id="IPR043968">
    <property type="entry name" value="SGNH"/>
</dbReference>
<feature type="transmembrane region" description="Helical" evidence="1">
    <location>
        <begin position="347"/>
        <end position="367"/>
    </location>
</feature>
<dbReference type="InterPro" id="IPR050879">
    <property type="entry name" value="Acyltransferase_3"/>
</dbReference>
<dbReference type="PANTHER" id="PTHR23028:SF53">
    <property type="entry name" value="ACYL_TRANSF_3 DOMAIN-CONTAINING PROTEIN"/>
    <property type="match status" value="1"/>
</dbReference>
<evidence type="ECO:0000256" key="1">
    <source>
        <dbReference type="SAM" id="Phobius"/>
    </source>
</evidence>